<proteinExistence type="predicted"/>
<dbReference type="Proteomes" id="UP001597297">
    <property type="component" value="Unassembled WGS sequence"/>
</dbReference>
<dbReference type="RefSeq" id="WP_377092908.1">
    <property type="nucleotide sequence ID" value="NZ_JBHSJM010000001.1"/>
</dbReference>
<dbReference type="Pfam" id="PF03690">
    <property type="entry name" value="MYG1_exonuc"/>
    <property type="match status" value="1"/>
</dbReference>
<comment type="caution">
    <text evidence="1">The sequence shown here is derived from an EMBL/GenBank/DDBJ whole genome shotgun (WGS) entry which is preliminary data.</text>
</comment>
<organism evidence="1 2">
    <name type="scientific">Rubritalea spongiae</name>
    <dbReference type="NCBI Taxonomy" id="430797"/>
    <lineage>
        <taxon>Bacteria</taxon>
        <taxon>Pseudomonadati</taxon>
        <taxon>Verrucomicrobiota</taxon>
        <taxon>Verrucomicrobiia</taxon>
        <taxon>Verrucomicrobiales</taxon>
        <taxon>Rubritaleaceae</taxon>
        <taxon>Rubritalea</taxon>
    </lineage>
</organism>
<accession>A0ABW5E4C0</accession>
<dbReference type="EMBL" id="JBHUJC010000034">
    <property type="protein sequence ID" value="MFD2276964.1"/>
    <property type="molecule type" value="Genomic_DNA"/>
</dbReference>
<evidence type="ECO:0000313" key="2">
    <source>
        <dbReference type="Proteomes" id="UP001597297"/>
    </source>
</evidence>
<gene>
    <name evidence="1" type="ORF">ACFSQZ_10830</name>
</gene>
<keyword evidence="2" id="KW-1185">Reference proteome</keyword>
<protein>
    <submittedName>
        <fullName evidence="1">MYG1 family protein</fullName>
    </submittedName>
</protein>
<name>A0ABW5E4C0_9BACT</name>
<reference evidence="2" key="1">
    <citation type="journal article" date="2019" name="Int. J. Syst. Evol. Microbiol.">
        <title>The Global Catalogue of Microorganisms (GCM) 10K type strain sequencing project: providing services to taxonomists for standard genome sequencing and annotation.</title>
        <authorList>
            <consortium name="The Broad Institute Genomics Platform"/>
            <consortium name="The Broad Institute Genome Sequencing Center for Infectious Disease"/>
            <person name="Wu L."/>
            <person name="Ma J."/>
        </authorList>
    </citation>
    <scope>NUCLEOTIDE SEQUENCE [LARGE SCALE GENOMIC DNA]</scope>
    <source>
        <strain evidence="2">JCM 16545</strain>
    </source>
</reference>
<dbReference type="InterPro" id="IPR003226">
    <property type="entry name" value="MYG1_exonuclease"/>
</dbReference>
<sequence length="283" mass="32326">MEIEQIITHPGGAHKDDFLASCLMVYSYGVPVVRKEPTEAEVANAAIAVLDVGGEHNEEKMNFDHHQFPADYEPTCALSLVLMHLGLYEDARLYCDWLETSEWLDTRGAVKTAAWLGIDRSAMAKLNSPVDITLLRRFAKAERHEAGQPVYEVMRMIGEDMVTFLKGMRERMEEIDRQSEVWEIDGTFKVLFMPRTEPMTSEPSAGMGRYIENQEPDCVAMVYPDRRGSGYGLTRYNDDLRFDFTRCENEDDVHFAHKAGFIIKTSATEVERLQELLRMAWVG</sequence>
<evidence type="ECO:0000313" key="1">
    <source>
        <dbReference type="EMBL" id="MFD2276964.1"/>
    </source>
</evidence>